<evidence type="ECO:0000313" key="2">
    <source>
        <dbReference type="Proteomes" id="UP001152795"/>
    </source>
</evidence>
<dbReference type="AlphaFoldDB" id="A0A6S7GAR7"/>
<accession>A0A6S7GAR7</accession>
<reference evidence="1" key="1">
    <citation type="submission" date="2020-04" db="EMBL/GenBank/DDBJ databases">
        <authorList>
            <person name="Alioto T."/>
            <person name="Alioto T."/>
            <person name="Gomez Garrido J."/>
        </authorList>
    </citation>
    <scope>NUCLEOTIDE SEQUENCE</scope>
    <source>
        <strain evidence="1">A484AB</strain>
    </source>
</reference>
<keyword evidence="2" id="KW-1185">Reference proteome</keyword>
<proteinExistence type="predicted"/>
<comment type="caution">
    <text evidence="1">The sequence shown here is derived from an EMBL/GenBank/DDBJ whole genome shotgun (WGS) entry which is preliminary data.</text>
</comment>
<sequence>MSTMKLNSAEEDDEVTDVSADIFQLMASCFKLQDLLQTSVDSVENYGVVELKKLLKQACCSQEITTNVLVQYEICKSRLVALLDDQENPMLRNVEQFCHETHQCSSECNVKHYKDCEQFQKLKEPRVVISLKFYHLFLREKDLYTGIEDFLHFFLQCATKTHAEGVAESMGNYVEMHSDKRRGLDISDVGLEARIHWNGPPIHYATRLGELALDQHFGGRRRWHFVTKNNKGKSVVTKRLEKEKPRLPFY</sequence>
<dbReference type="EMBL" id="CACRXK020001277">
    <property type="protein sequence ID" value="CAB3988083.1"/>
    <property type="molecule type" value="Genomic_DNA"/>
</dbReference>
<evidence type="ECO:0000313" key="1">
    <source>
        <dbReference type="EMBL" id="CAB3988083.1"/>
    </source>
</evidence>
<protein>
    <submittedName>
        <fullName evidence="1">Uncharacterized protein</fullName>
    </submittedName>
</protein>
<gene>
    <name evidence="1" type="ORF">PACLA_8A057268</name>
</gene>
<dbReference type="OrthoDB" id="9993828at2759"/>
<organism evidence="1 2">
    <name type="scientific">Paramuricea clavata</name>
    <name type="common">Red gorgonian</name>
    <name type="synonym">Violescent sea-whip</name>
    <dbReference type="NCBI Taxonomy" id="317549"/>
    <lineage>
        <taxon>Eukaryota</taxon>
        <taxon>Metazoa</taxon>
        <taxon>Cnidaria</taxon>
        <taxon>Anthozoa</taxon>
        <taxon>Octocorallia</taxon>
        <taxon>Malacalcyonacea</taxon>
        <taxon>Plexauridae</taxon>
        <taxon>Paramuricea</taxon>
    </lineage>
</organism>
<dbReference type="Proteomes" id="UP001152795">
    <property type="component" value="Unassembled WGS sequence"/>
</dbReference>
<name>A0A6S7GAR7_PARCT</name>